<keyword evidence="2" id="KW-1185">Reference proteome</keyword>
<name>A0A843UBE6_COLES</name>
<evidence type="ECO:0000313" key="2">
    <source>
        <dbReference type="Proteomes" id="UP000652761"/>
    </source>
</evidence>
<dbReference type="Proteomes" id="UP000652761">
    <property type="component" value="Unassembled WGS sequence"/>
</dbReference>
<dbReference type="AlphaFoldDB" id="A0A843UBE6"/>
<evidence type="ECO:0000313" key="1">
    <source>
        <dbReference type="EMBL" id="MQL79194.1"/>
    </source>
</evidence>
<dbReference type="EMBL" id="NMUH01000439">
    <property type="protein sequence ID" value="MQL79194.1"/>
    <property type="molecule type" value="Genomic_DNA"/>
</dbReference>
<reference evidence="1" key="1">
    <citation type="submission" date="2017-07" db="EMBL/GenBank/DDBJ databases">
        <title>Taro Niue Genome Assembly and Annotation.</title>
        <authorList>
            <person name="Atibalentja N."/>
            <person name="Keating K."/>
            <person name="Fields C.J."/>
        </authorList>
    </citation>
    <scope>NUCLEOTIDE SEQUENCE</scope>
    <source>
        <strain evidence="1">Niue_2</strain>
        <tissue evidence="1">Leaf</tissue>
    </source>
</reference>
<accession>A0A843UBE6</accession>
<comment type="caution">
    <text evidence="1">The sequence shown here is derived from an EMBL/GenBank/DDBJ whole genome shotgun (WGS) entry which is preliminary data.</text>
</comment>
<sequence length="255" mass="28760">MDSRANQEVKCQLENHEHHAILSSSYGVFKSFLMRHCQVSMRSFDGNLRRTQAQMGLKASLINKLMSFVAIPFHLKSIQWLCKGQVLELAGVVWRSSWWLRSCGTTTRSSSSSPLCLLRPAQTVHLKSIKGRPNLNQTLQGLYPLKEGRVYFLTQVECPNSMQYTRSIRRSTNSGLNTGFQKNKISSTQKGRVLELAGVVWRSSWWLRSCGTTTRSSSSSPLCLLRPAQTVDLKSIKGDYDIQEEEKVEDGNASV</sequence>
<proteinExistence type="predicted"/>
<protein>
    <submittedName>
        <fullName evidence="1">Uncharacterized protein</fullName>
    </submittedName>
</protein>
<organism evidence="1 2">
    <name type="scientific">Colocasia esculenta</name>
    <name type="common">Wild taro</name>
    <name type="synonym">Arum esculentum</name>
    <dbReference type="NCBI Taxonomy" id="4460"/>
    <lineage>
        <taxon>Eukaryota</taxon>
        <taxon>Viridiplantae</taxon>
        <taxon>Streptophyta</taxon>
        <taxon>Embryophyta</taxon>
        <taxon>Tracheophyta</taxon>
        <taxon>Spermatophyta</taxon>
        <taxon>Magnoliopsida</taxon>
        <taxon>Liliopsida</taxon>
        <taxon>Araceae</taxon>
        <taxon>Aroideae</taxon>
        <taxon>Colocasieae</taxon>
        <taxon>Colocasia</taxon>
    </lineage>
</organism>
<gene>
    <name evidence="1" type="ORF">Taro_011630</name>
</gene>